<keyword evidence="5" id="KW-0489">Methyltransferase</keyword>
<evidence type="ECO:0000256" key="2">
    <source>
        <dbReference type="PIRSR" id="PIRSR018249-2"/>
    </source>
</evidence>
<dbReference type="EMBL" id="JAMTCK010000032">
    <property type="protein sequence ID" value="MCP2170383.1"/>
    <property type="molecule type" value="Genomic_DNA"/>
</dbReference>
<dbReference type="InterPro" id="IPR029063">
    <property type="entry name" value="SAM-dependent_MTases_sf"/>
</dbReference>
<evidence type="ECO:0000259" key="3">
    <source>
        <dbReference type="Pfam" id="PF13649"/>
    </source>
</evidence>
<keyword evidence="1" id="KW-0479">Metal-binding</keyword>
<dbReference type="GO" id="GO:0032259">
    <property type="term" value="P:methylation"/>
    <property type="evidence" value="ECO:0007669"/>
    <property type="project" value="UniProtKB-KW"/>
</dbReference>
<evidence type="ECO:0000259" key="4">
    <source>
        <dbReference type="Pfam" id="PF21302"/>
    </source>
</evidence>
<comment type="caution">
    <text evidence="5">The sequence shown here is derived from an EMBL/GenBank/DDBJ whole genome shotgun (WGS) entry which is preliminary data.</text>
</comment>
<keyword evidence="6" id="KW-1185">Reference proteome</keyword>
<evidence type="ECO:0000256" key="1">
    <source>
        <dbReference type="PIRSR" id="PIRSR018249-1"/>
    </source>
</evidence>
<feature type="domain" description="Methyltransferase" evidence="3">
    <location>
        <begin position="103"/>
        <end position="187"/>
    </location>
</feature>
<organism evidence="5 6">
    <name type="scientific">Goodfellowiella coeruleoviolacea</name>
    <dbReference type="NCBI Taxonomy" id="334858"/>
    <lineage>
        <taxon>Bacteria</taxon>
        <taxon>Bacillati</taxon>
        <taxon>Actinomycetota</taxon>
        <taxon>Actinomycetes</taxon>
        <taxon>Pseudonocardiales</taxon>
        <taxon>Pseudonocardiaceae</taxon>
        <taxon>Goodfellowiella</taxon>
    </lineage>
</organism>
<dbReference type="InterPro" id="IPR048647">
    <property type="entry name" value="RlmA_N"/>
</dbReference>
<dbReference type="Gene3D" id="3.40.50.150">
    <property type="entry name" value="Vaccinia Virus protein VP39"/>
    <property type="match status" value="1"/>
</dbReference>
<keyword evidence="5" id="KW-0808">Transferase</keyword>
<keyword evidence="2" id="KW-0949">S-adenosyl-L-methionine</keyword>
<proteinExistence type="predicted"/>
<dbReference type="InterPro" id="IPR016718">
    <property type="entry name" value="rRNA_m1G-MeTrfase_A_prd"/>
</dbReference>
<feature type="binding site" evidence="1">
    <location>
        <position position="30"/>
    </location>
    <ligand>
        <name>Zn(2+)</name>
        <dbReference type="ChEBI" id="CHEBI:29105"/>
    </ligand>
</feature>
<feature type="domain" description="23S rRNA (guanine(745)-N(1))-methyltransferase N-terminal" evidence="4">
    <location>
        <begin position="10"/>
        <end position="50"/>
    </location>
</feature>
<accession>A0AAE3GQM9</accession>
<evidence type="ECO:0000313" key="6">
    <source>
        <dbReference type="Proteomes" id="UP001206128"/>
    </source>
</evidence>
<protein>
    <submittedName>
        <fullName evidence="5">23S rRNA m(1)G-748 methyltransferase</fullName>
    </submittedName>
</protein>
<dbReference type="SUPFAM" id="SSF53335">
    <property type="entry name" value="S-adenosyl-L-methionine-dependent methyltransferases"/>
    <property type="match status" value="1"/>
</dbReference>
<dbReference type="InterPro" id="IPR041698">
    <property type="entry name" value="Methyltransf_25"/>
</dbReference>
<feature type="binding site" evidence="2">
    <location>
        <position position="198"/>
    </location>
    <ligand>
        <name>S-adenosyl-L-methionine</name>
        <dbReference type="ChEBI" id="CHEBI:59789"/>
    </ligand>
</feature>
<feature type="binding site" evidence="2">
    <location>
        <begin position="110"/>
        <end position="111"/>
    </location>
    <ligand>
        <name>S-adenosyl-L-methionine</name>
        <dbReference type="ChEBI" id="CHEBI:59789"/>
    </ligand>
</feature>
<feature type="binding site" evidence="1">
    <location>
        <position position="34"/>
    </location>
    <ligand>
        <name>Zn(2+)</name>
        <dbReference type="ChEBI" id="CHEBI:29105"/>
    </ligand>
</feature>
<name>A0AAE3GQM9_9PSEU</name>
<dbReference type="Pfam" id="PF21302">
    <property type="entry name" value="Zn_ribbon_RlmA"/>
    <property type="match status" value="1"/>
</dbReference>
<dbReference type="GO" id="GO:0008168">
    <property type="term" value="F:methyltransferase activity"/>
    <property type="evidence" value="ECO:0007669"/>
    <property type="project" value="UniProtKB-KW"/>
</dbReference>
<dbReference type="RefSeq" id="WP_253780645.1">
    <property type="nucleotide sequence ID" value="NZ_JAMTCK010000032.1"/>
</dbReference>
<evidence type="ECO:0000313" key="5">
    <source>
        <dbReference type="EMBL" id="MCP2170383.1"/>
    </source>
</evidence>
<gene>
    <name evidence="5" type="ORF">LX83_007274</name>
</gene>
<reference evidence="5" key="1">
    <citation type="submission" date="2022-06" db="EMBL/GenBank/DDBJ databases">
        <title>Genomic Encyclopedia of Archaeal and Bacterial Type Strains, Phase II (KMG-II): from individual species to whole genera.</title>
        <authorList>
            <person name="Goeker M."/>
        </authorList>
    </citation>
    <scope>NUCLEOTIDE SEQUENCE</scope>
    <source>
        <strain evidence="5">DSM 43935</strain>
    </source>
</reference>
<sequence>MRAEVVRMLCCPHCGGDLTQTPAPGTALRCPNRHVFDVARQGYVSLLPGNAHTGTGDTAAMVAARTAFLGAGHYDPIAECLAAESARALAAPAVDAAAAAGGVVDVGAGTGHYLARVLDRLPDRVGLALDVSKYALRRAARAHPRAGAAVCDTWRSLPVRTGAAALALNVFAPRNGAEIHRVLRPGGVLLVVAPNPNHLTELVSTLGLLSVAENKRDRLDATLLPHFTPLDRRTVEFTMSLARHDVEALAGMGPSARHTSAEELRERVAGLAERTAVTASVSVAAYRA</sequence>
<dbReference type="Proteomes" id="UP001206128">
    <property type="component" value="Unassembled WGS sequence"/>
</dbReference>
<dbReference type="AlphaFoldDB" id="A0AAE3GQM9"/>
<dbReference type="Pfam" id="PF13649">
    <property type="entry name" value="Methyltransf_25"/>
    <property type="match status" value="1"/>
</dbReference>
<dbReference type="PIRSF" id="PIRSF018249">
    <property type="entry name" value="MyrA_prd"/>
    <property type="match status" value="1"/>
</dbReference>
<dbReference type="GO" id="GO:0046872">
    <property type="term" value="F:metal ion binding"/>
    <property type="evidence" value="ECO:0007669"/>
    <property type="project" value="UniProtKB-KW"/>
</dbReference>
<feature type="binding site" evidence="2">
    <location>
        <position position="74"/>
    </location>
    <ligand>
        <name>S-adenosyl-L-methionine</name>
        <dbReference type="ChEBI" id="CHEBI:59789"/>
    </ligand>
</feature>
<keyword evidence="1" id="KW-0862">Zinc</keyword>